<dbReference type="AlphaFoldDB" id="A0A8H4NX57"/>
<proteinExistence type="predicted"/>
<organism evidence="3 4">
    <name type="scientific">Fusarium austroafricanum</name>
    <dbReference type="NCBI Taxonomy" id="2364996"/>
    <lineage>
        <taxon>Eukaryota</taxon>
        <taxon>Fungi</taxon>
        <taxon>Dikarya</taxon>
        <taxon>Ascomycota</taxon>
        <taxon>Pezizomycotina</taxon>
        <taxon>Sordariomycetes</taxon>
        <taxon>Hypocreomycetidae</taxon>
        <taxon>Hypocreales</taxon>
        <taxon>Nectriaceae</taxon>
        <taxon>Fusarium</taxon>
        <taxon>Fusarium concolor species complex</taxon>
    </lineage>
</organism>
<dbReference type="OrthoDB" id="2129362at2759"/>
<gene>
    <name evidence="3" type="ORF">F53441_7852</name>
</gene>
<feature type="region of interest" description="Disordered" evidence="2">
    <location>
        <begin position="160"/>
        <end position="187"/>
    </location>
</feature>
<keyword evidence="4" id="KW-1185">Reference proteome</keyword>
<dbReference type="Proteomes" id="UP000605986">
    <property type="component" value="Unassembled WGS sequence"/>
</dbReference>
<evidence type="ECO:0000313" key="4">
    <source>
        <dbReference type="Proteomes" id="UP000605986"/>
    </source>
</evidence>
<feature type="region of interest" description="Disordered" evidence="2">
    <location>
        <begin position="93"/>
        <end position="131"/>
    </location>
</feature>
<sequence>MQQETSDRQQMRLGTHYAMSRAPSSSYTGGAQENTPPHKRRSLQQFQGLRTSLFSADTPSKLLPRDVMQERILQSQNQTQKVTTTEIVLACPRPKTPSQVGSEDFGDGSVYTVNSPKEREPRSPSTHVQSAPLPAPLHVIHAALSTAVVLRPRSFSTASVALSGHPAPSDEDSTWGAPPASDCRTSEEAAMGGVNPSLALVTSWEALHNFEYPVVDLTQNRRDDCDINPANGKPIPPVRYIKLQENKHSAHQRNLMDRNSEGHIDREIALRKAMKEEIERKEQDEKEAYTKMTLEEDKWPDAHCTLRPAEAGDLQSIANIINLEMRREDSQISPSKVEPAHIATLYNNCLAKHRPFIVAISSPTQIPNRYGWSKDEEEAYQEFLKFKKSRQASQGPGILGFAFVNDSRQGFLGGVCSGSRFSGQIKLVVHPNHRRKLVGSALLDRILLCTSIYHRSLVDYTWDCSETKRTYEYVSTHNQQKYNRLYLETFFTGSKDPRIEGIIRLLEKYDFARVAHFKEAVKHGKCPGVWKDLVVWEHEARSATEIVED</sequence>
<evidence type="ECO:0000256" key="2">
    <source>
        <dbReference type="SAM" id="MobiDB-lite"/>
    </source>
</evidence>
<feature type="region of interest" description="Disordered" evidence="2">
    <location>
        <begin position="1"/>
        <end position="43"/>
    </location>
</feature>
<feature type="compositionally biased region" description="Basic and acidic residues" evidence="2">
    <location>
        <begin position="1"/>
        <end position="10"/>
    </location>
</feature>
<feature type="compositionally biased region" description="Polar residues" evidence="2">
    <location>
        <begin position="22"/>
        <end position="35"/>
    </location>
</feature>
<name>A0A8H4NX57_9HYPO</name>
<dbReference type="InterPro" id="IPR016181">
    <property type="entry name" value="Acyl_CoA_acyltransferase"/>
</dbReference>
<comment type="caution">
    <text evidence="3">The sequence shown here is derived from an EMBL/GenBank/DDBJ whole genome shotgun (WGS) entry which is preliminary data.</text>
</comment>
<dbReference type="SUPFAM" id="SSF55729">
    <property type="entry name" value="Acyl-CoA N-acyltransferases (Nat)"/>
    <property type="match status" value="1"/>
</dbReference>
<evidence type="ECO:0000313" key="3">
    <source>
        <dbReference type="EMBL" id="KAF4448803.1"/>
    </source>
</evidence>
<accession>A0A8H4NX57</accession>
<keyword evidence="1" id="KW-0175">Coiled coil</keyword>
<dbReference type="Gene3D" id="3.40.630.30">
    <property type="match status" value="1"/>
</dbReference>
<protein>
    <submittedName>
        <fullName evidence="3">Uncharacterized protein</fullName>
    </submittedName>
</protein>
<feature type="coiled-coil region" evidence="1">
    <location>
        <begin position="264"/>
        <end position="295"/>
    </location>
</feature>
<dbReference type="EMBL" id="JAADJG010000316">
    <property type="protein sequence ID" value="KAF4448803.1"/>
    <property type="molecule type" value="Genomic_DNA"/>
</dbReference>
<evidence type="ECO:0000256" key="1">
    <source>
        <dbReference type="SAM" id="Coils"/>
    </source>
</evidence>
<reference evidence="3" key="1">
    <citation type="submission" date="2020-01" db="EMBL/GenBank/DDBJ databases">
        <title>Identification and distribution of gene clusters putatively required for synthesis of sphingolipid metabolism inhibitors in phylogenetically diverse species of the filamentous fungus Fusarium.</title>
        <authorList>
            <person name="Kim H.-S."/>
            <person name="Busman M."/>
            <person name="Brown D.W."/>
            <person name="Divon H."/>
            <person name="Uhlig S."/>
            <person name="Proctor R.H."/>
        </authorList>
    </citation>
    <scope>NUCLEOTIDE SEQUENCE</scope>
    <source>
        <strain evidence="3">NRRL 53441</strain>
    </source>
</reference>